<evidence type="ECO:0000313" key="1">
    <source>
        <dbReference type="EMBL" id="MIQ23726.1"/>
    </source>
</evidence>
<comment type="caution">
    <text evidence="1">The sequence shown here is derived from an EMBL/GenBank/DDBJ whole genome shotgun (WGS) entry which is preliminary data.</text>
</comment>
<organism evidence="1">
    <name type="scientific">Salmonella enteritidis</name>
    <dbReference type="NCBI Taxonomy" id="149539"/>
    <lineage>
        <taxon>Bacteria</taxon>
        <taxon>Pseudomonadati</taxon>
        <taxon>Pseudomonadota</taxon>
        <taxon>Gammaproteobacteria</taxon>
        <taxon>Enterobacterales</taxon>
        <taxon>Enterobacteriaceae</taxon>
        <taxon>Salmonella</taxon>
    </lineage>
</organism>
<dbReference type="AlphaFoldDB" id="A0A657EYQ9"/>
<protein>
    <submittedName>
        <fullName evidence="1">Uncharacterized protein</fullName>
    </submittedName>
</protein>
<reference evidence="1" key="1">
    <citation type="submission" date="2018-08" db="EMBL/GenBank/DDBJ databases">
        <authorList>
            <person name="Ashton P.M."/>
            <person name="Dallman T."/>
            <person name="Nair S."/>
            <person name="De Pinna E."/>
            <person name="Peters T."/>
            <person name="Grant K."/>
        </authorList>
    </citation>
    <scope>NUCLEOTIDE SEQUENCE [LARGE SCALE GENOMIC DNA]</scope>
    <source>
        <strain evidence="1">38306</strain>
    </source>
</reference>
<name>A0A657EYQ9_SALEN</name>
<gene>
    <name evidence="1" type="ORF">ZQ07_24800</name>
</gene>
<dbReference type="EMBL" id="RSQT01000083">
    <property type="protein sequence ID" value="MIQ23726.1"/>
    <property type="molecule type" value="Genomic_DNA"/>
</dbReference>
<proteinExistence type="predicted"/>
<sequence length="162" mass="18476">MVCFITDISSDTGTADWLQRLHFSGPETSIIRILTISLKTVGKLSDASCQDIHGASLHAPLALRQTYEVYFGYDCTLRKYGRFRQKLPVKTDFRKNSARRRPVTGRSPRTGEEAQYICSYSEQVRPEAFIIGSVCCFSGMIYPHIQRPDPVNRSMNDQQRIH</sequence>
<accession>A0A657EYQ9</accession>
<dbReference type="Proteomes" id="UP000885271">
    <property type="component" value="Unassembled WGS sequence"/>
</dbReference>